<feature type="transmembrane region" description="Helical" evidence="6">
    <location>
        <begin position="202"/>
        <end position="220"/>
    </location>
</feature>
<dbReference type="Pfam" id="PF13520">
    <property type="entry name" value="AA_permease_2"/>
    <property type="match status" value="1"/>
</dbReference>
<feature type="transmembrane region" description="Helical" evidence="6">
    <location>
        <begin position="302"/>
        <end position="322"/>
    </location>
</feature>
<evidence type="ECO:0000256" key="2">
    <source>
        <dbReference type="ARBA" id="ARBA00022448"/>
    </source>
</evidence>
<evidence type="ECO:0000256" key="3">
    <source>
        <dbReference type="ARBA" id="ARBA00022692"/>
    </source>
</evidence>
<dbReference type="Gene3D" id="1.20.1740.10">
    <property type="entry name" value="Amino acid/polyamine transporter I"/>
    <property type="match status" value="1"/>
</dbReference>
<reference evidence="7 8" key="1">
    <citation type="submission" date="2019-09" db="EMBL/GenBank/DDBJ databases">
        <title>The hologenome of the rock-dwelling lichen Lasallia pustulata.</title>
        <authorList>
            <person name="Greshake Tzovaras B."/>
            <person name="Segers F."/>
            <person name="Bicker A."/>
            <person name="Dal Grande F."/>
            <person name="Otte J."/>
            <person name="Hankeln T."/>
            <person name="Schmitt I."/>
            <person name="Ebersberger I."/>
        </authorList>
    </citation>
    <scope>NUCLEOTIDE SEQUENCE [LARGE SCALE GENOMIC DNA]</scope>
    <source>
        <strain evidence="7">A1-1</strain>
    </source>
</reference>
<evidence type="ECO:0000256" key="5">
    <source>
        <dbReference type="ARBA" id="ARBA00023136"/>
    </source>
</evidence>
<feature type="transmembrane region" description="Helical" evidence="6">
    <location>
        <begin position="12"/>
        <end position="37"/>
    </location>
</feature>
<protein>
    <submittedName>
        <fullName evidence="7">Amino acid polyamine transporter I</fullName>
    </submittedName>
</protein>
<comment type="caution">
    <text evidence="7">The sequence shown here is derived from an EMBL/GenBank/DDBJ whole genome shotgun (WGS) entry which is preliminary data.</text>
</comment>
<evidence type="ECO:0000256" key="4">
    <source>
        <dbReference type="ARBA" id="ARBA00022989"/>
    </source>
</evidence>
<evidence type="ECO:0000313" key="8">
    <source>
        <dbReference type="Proteomes" id="UP000324767"/>
    </source>
</evidence>
<dbReference type="PANTHER" id="PTHR45649:SF4">
    <property type="entry name" value="TRANSPORTER, PUTATIVE (EUROFUNG)-RELATED"/>
    <property type="match status" value="1"/>
</dbReference>
<keyword evidence="3 6" id="KW-0812">Transmembrane</keyword>
<dbReference type="InterPro" id="IPR002293">
    <property type="entry name" value="AA/rel_permease1"/>
</dbReference>
<keyword evidence="5 6" id="KW-0472">Membrane</keyword>
<dbReference type="GO" id="GO:0016020">
    <property type="term" value="C:membrane"/>
    <property type="evidence" value="ECO:0007669"/>
    <property type="project" value="UniProtKB-SubCell"/>
</dbReference>
<feature type="transmembrane region" description="Helical" evidence="6">
    <location>
        <begin position="226"/>
        <end position="250"/>
    </location>
</feature>
<dbReference type="Proteomes" id="UP000324767">
    <property type="component" value="Unassembled WGS sequence"/>
</dbReference>
<accession>A0A5M8PBZ6</accession>
<organism evidence="7 8">
    <name type="scientific">Lasallia pustulata</name>
    <dbReference type="NCBI Taxonomy" id="136370"/>
    <lineage>
        <taxon>Eukaryota</taxon>
        <taxon>Fungi</taxon>
        <taxon>Dikarya</taxon>
        <taxon>Ascomycota</taxon>
        <taxon>Pezizomycotina</taxon>
        <taxon>Lecanoromycetes</taxon>
        <taxon>OSLEUM clade</taxon>
        <taxon>Umbilicariomycetidae</taxon>
        <taxon>Umbilicariales</taxon>
        <taxon>Umbilicariaceae</taxon>
        <taxon>Lasallia</taxon>
    </lineage>
</organism>
<feature type="transmembrane region" description="Helical" evidence="6">
    <location>
        <begin position="99"/>
        <end position="119"/>
    </location>
</feature>
<dbReference type="EMBL" id="VXIT01000026">
    <property type="protein sequence ID" value="KAA6406516.1"/>
    <property type="molecule type" value="Genomic_DNA"/>
</dbReference>
<feature type="transmembrane region" description="Helical" evidence="6">
    <location>
        <begin position="139"/>
        <end position="161"/>
    </location>
</feature>
<keyword evidence="4 6" id="KW-1133">Transmembrane helix</keyword>
<feature type="transmembrane region" description="Helical" evidence="6">
    <location>
        <begin position="270"/>
        <end position="290"/>
    </location>
</feature>
<gene>
    <name evidence="7" type="ORF">FRX48_09681</name>
</gene>
<evidence type="ECO:0000313" key="7">
    <source>
        <dbReference type="EMBL" id="KAA6406516.1"/>
    </source>
</evidence>
<dbReference type="PIRSF" id="PIRSF006060">
    <property type="entry name" value="AA_transporter"/>
    <property type="match status" value="1"/>
</dbReference>
<keyword evidence="2" id="KW-0813">Transport</keyword>
<dbReference type="OrthoDB" id="3257095at2759"/>
<comment type="subcellular location">
    <subcellularLocation>
        <location evidence="1">Membrane</location>
        <topology evidence="1">Multi-pass membrane protein</topology>
    </subcellularLocation>
</comment>
<name>A0A5M8PBZ6_9LECA</name>
<evidence type="ECO:0000256" key="1">
    <source>
        <dbReference type="ARBA" id="ARBA00004141"/>
    </source>
</evidence>
<evidence type="ECO:0000256" key="6">
    <source>
        <dbReference type="SAM" id="Phobius"/>
    </source>
</evidence>
<dbReference type="GO" id="GO:0022857">
    <property type="term" value="F:transmembrane transporter activity"/>
    <property type="evidence" value="ECO:0007669"/>
    <property type="project" value="InterPro"/>
</dbReference>
<proteinExistence type="predicted"/>
<dbReference type="PANTHER" id="PTHR45649">
    <property type="entry name" value="AMINO-ACID PERMEASE BAT1"/>
    <property type="match status" value="1"/>
</dbReference>
<sequence length="340" mass="37240">MSMFNIFAAKHLPLAEAISAAFHVLAFFPVVVVLLVFAPKQSASAVVTQFTDNGAGWNSTALAVMAGQVSAMFVVLGSDSVAHMSEEIKDASVIVPRSMVWSFLLNIPFAFGILLTYLFCIGDVHDAISSATGFPFIYVFYNATGTTVAATVLTLVILILVTMTSTSSLASTSGQTFAFARDLGLRSQDGWHMFIPHPSFHVPVNSIIFTCLYTMVLSLINIGSSVAFNAISSLSTTALMATYMISIGCVTVKRIRGEKFPHARWSLGRFGMTINIIALVYACWAFFWSFWPNRYDVTAMNFNWACVLFIGFLRFAGIIYLVHARKVYERPVVEVAETTS</sequence>
<dbReference type="AlphaFoldDB" id="A0A5M8PBZ6"/>